<protein>
    <submittedName>
        <fullName evidence="2">Uncharacterized protein</fullName>
    </submittedName>
</protein>
<comment type="caution">
    <text evidence="2">The sequence shown here is derived from an EMBL/GenBank/DDBJ whole genome shotgun (WGS) entry which is preliminary data.</text>
</comment>
<name>A0AAE1AYH1_9GAST</name>
<organism evidence="2 3">
    <name type="scientific">Elysia crispata</name>
    <name type="common">lettuce slug</name>
    <dbReference type="NCBI Taxonomy" id="231223"/>
    <lineage>
        <taxon>Eukaryota</taxon>
        <taxon>Metazoa</taxon>
        <taxon>Spiralia</taxon>
        <taxon>Lophotrochozoa</taxon>
        <taxon>Mollusca</taxon>
        <taxon>Gastropoda</taxon>
        <taxon>Heterobranchia</taxon>
        <taxon>Euthyneura</taxon>
        <taxon>Panpulmonata</taxon>
        <taxon>Sacoglossa</taxon>
        <taxon>Placobranchoidea</taxon>
        <taxon>Plakobranchidae</taxon>
        <taxon>Elysia</taxon>
    </lineage>
</organism>
<evidence type="ECO:0000313" key="2">
    <source>
        <dbReference type="EMBL" id="KAK3796389.1"/>
    </source>
</evidence>
<sequence length="90" mass="9658">MKVRPKGGQLDETEARHGMCPAPGRSANSGCGTWSLIKTLHSPKFGTRLPGWSWQLVNVFQLGLVCRDGRGNWLTSSSWVSSAGMVVATG</sequence>
<dbReference type="Proteomes" id="UP001283361">
    <property type="component" value="Unassembled WGS sequence"/>
</dbReference>
<evidence type="ECO:0000256" key="1">
    <source>
        <dbReference type="SAM" id="MobiDB-lite"/>
    </source>
</evidence>
<gene>
    <name evidence="2" type="ORF">RRG08_026645</name>
</gene>
<evidence type="ECO:0000313" key="3">
    <source>
        <dbReference type="Proteomes" id="UP001283361"/>
    </source>
</evidence>
<proteinExistence type="predicted"/>
<reference evidence="2" key="1">
    <citation type="journal article" date="2023" name="G3 (Bethesda)">
        <title>A reference genome for the long-term kleptoplast-retaining sea slug Elysia crispata morphotype clarki.</title>
        <authorList>
            <person name="Eastman K.E."/>
            <person name="Pendleton A.L."/>
            <person name="Shaikh M.A."/>
            <person name="Suttiyut T."/>
            <person name="Ogas R."/>
            <person name="Tomko P."/>
            <person name="Gavelis G."/>
            <person name="Widhalm J.R."/>
            <person name="Wisecaver J.H."/>
        </authorList>
    </citation>
    <scope>NUCLEOTIDE SEQUENCE</scope>
    <source>
        <strain evidence="2">ECLA1</strain>
    </source>
</reference>
<accession>A0AAE1AYH1</accession>
<keyword evidence="3" id="KW-1185">Reference proteome</keyword>
<dbReference type="EMBL" id="JAWDGP010000883">
    <property type="protein sequence ID" value="KAK3796389.1"/>
    <property type="molecule type" value="Genomic_DNA"/>
</dbReference>
<feature type="region of interest" description="Disordered" evidence="1">
    <location>
        <begin position="1"/>
        <end position="28"/>
    </location>
</feature>
<dbReference type="AlphaFoldDB" id="A0AAE1AYH1"/>